<dbReference type="InterPro" id="IPR027785">
    <property type="entry name" value="UvrD-like_helicase_C"/>
</dbReference>
<organism evidence="2 3">
    <name type="scientific">Candidatus Methylophosphatis roskildensis</name>
    <dbReference type="NCBI Taxonomy" id="2899263"/>
    <lineage>
        <taxon>Bacteria</taxon>
        <taxon>Pseudomonadati</taxon>
        <taxon>Pseudomonadota</taxon>
        <taxon>Betaproteobacteria</taxon>
        <taxon>Nitrosomonadales</taxon>
        <taxon>Sterolibacteriaceae</taxon>
        <taxon>Candidatus Methylophosphatis</taxon>
    </lineage>
</organism>
<dbReference type="InterPro" id="IPR027417">
    <property type="entry name" value="P-loop_NTPase"/>
</dbReference>
<comment type="caution">
    <text evidence="2">The sequence shown here is derived from an EMBL/GenBank/DDBJ whole genome shotgun (WGS) entry which is preliminary data.</text>
</comment>
<dbReference type="Proteomes" id="UP000807785">
    <property type="component" value="Unassembled WGS sequence"/>
</dbReference>
<reference evidence="2" key="1">
    <citation type="submission" date="2020-10" db="EMBL/GenBank/DDBJ databases">
        <title>Connecting structure to function with the recovery of over 1000 high-quality activated sludge metagenome-assembled genomes encoding full-length rRNA genes using long-read sequencing.</title>
        <authorList>
            <person name="Singleton C.M."/>
            <person name="Petriglieri F."/>
            <person name="Kristensen J.M."/>
            <person name="Kirkegaard R.H."/>
            <person name="Michaelsen T.Y."/>
            <person name="Andersen M.H."/>
            <person name="Karst S.M."/>
            <person name="Dueholm M.S."/>
            <person name="Nielsen P.H."/>
            <person name="Albertsen M."/>
        </authorList>
    </citation>
    <scope>NUCLEOTIDE SEQUENCE</scope>
    <source>
        <strain evidence="2">Bjer_18-Q3-R1-45_BAT3C.347</strain>
    </source>
</reference>
<dbReference type="AlphaFoldDB" id="A0A9D7E507"/>
<dbReference type="Gene3D" id="3.40.50.300">
    <property type="entry name" value="P-loop containing nucleotide triphosphate hydrolases"/>
    <property type="match status" value="1"/>
</dbReference>
<proteinExistence type="predicted"/>
<sequence length="210" mass="23455">MFDGTSELNVMRTYPHYSEKTQYIQRRALSHANYSLRINCRNAEPIADILTITSGLVPGYKRVLHDMEGSDVDPMFYKTADGQVGCLSEAVDSLLTTFKAGEIVVLSIRADEASCAFMAAKQLSGVRLAPIRTVCDAQTIPYTSVHAFKGLEAPAVIITDIENLKDERSRSLLYVGMSRARVRLYILLNENCRRQYQQILDAGLERISKG</sequence>
<evidence type="ECO:0000259" key="1">
    <source>
        <dbReference type="Pfam" id="PF13538"/>
    </source>
</evidence>
<evidence type="ECO:0000313" key="2">
    <source>
        <dbReference type="EMBL" id="MBK6973911.1"/>
    </source>
</evidence>
<name>A0A9D7E507_9PROT</name>
<evidence type="ECO:0000313" key="3">
    <source>
        <dbReference type="Proteomes" id="UP000807785"/>
    </source>
</evidence>
<protein>
    <submittedName>
        <fullName evidence="2">ATP-binding domain-containing protein</fullName>
    </submittedName>
</protein>
<dbReference type="EMBL" id="JADJEV010000004">
    <property type="protein sequence ID" value="MBK6973911.1"/>
    <property type="molecule type" value="Genomic_DNA"/>
</dbReference>
<dbReference type="SUPFAM" id="SSF52540">
    <property type="entry name" value="P-loop containing nucleoside triphosphate hydrolases"/>
    <property type="match status" value="1"/>
</dbReference>
<dbReference type="GO" id="GO:0005524">
    <property type="term" value="F:ATP binding"/>
    <property type="evidence" value="ECO:0007669"/>
    <property type="project" value="UniProtKB-KW"/>
</dbReference>
<keyword evidence="2" id="KW-0067">ATP-binding</keyword>
<feature type="domain" description="UvrD-like helicase C-terminal" evidence="1">
    <location>
        <begin position="143"/>
        <end position="186"/>
    </location>
</feature>
<gene>
    <name evidence="2" type="ORF">IPH26_13590</name>
</gene>
<keyword evidence="2" id="KW-0547">Nucleotide-binding</keyword>
<dbReference type="Pfam" id="PF13538">
    <property type="entry name" value="UvrD_C_2"/>
    <property type="match status" value="1"/>
</dbReference>
<accession>A0A9D7E507</accession>